<keyword evidence="3" id="KW-1185">Reference proteome</keyword>
<keyword evidence="2" id="KW-0255">Endonuclease</keyword>
<reference evidence="2" key="1">
    <citation type="submission" date="2021-04" db="EMBL/GenBank/DDBJ databases">
        <title>The complete genome sequence of Caulobacter sp. S6.</title>
        <authorList>
            <person name="Tang Y."/>
            <person name="Ouyang W."/>
            <person name="Liu Q."/>
            <person name="Huang B."/>
            <person name="Guo Z."/>
            <person name="Lei P."/>
        </authorList>
    </citation>
    <scope>NUCLEOTIDE SEQUENCE</scope>
    <source>
        <strain evidence="2">S6</strain>
    </source>
</reference>
<sequence>MTRAAALLCIIGFAALAPAGSALAHRHHHAWPRVTYRTSYGRPHEVDCDKLLGLWNIRDDSGERTRHGRLKRSRLAREAFQCRTPCPSTHGDQGPCPGYVVDHITPLKDGGADLPSNMQWQTLAEARAKDRVE</sequence>
<proteinExistence type="predicted"/>
<gene>
    <name evidence="2" type="ORF">KCG34_00440</name>
</gene>
<accession>A0A975IV22</accession>
<dbReference type="KEGG" id="caul:KCG34_00440"/>
<dbReference type="CDD" id="cd00085">
    <property type="entry name" value="HNHc"/>
    <property type="match status" value="1"/>
</dbReference>
<organism evidence="2 3">
    <name type="scientific">Phenylobacterium montanum</name>
    <dbReference type="NCBI Taxonomy" id="2823693"/>
    <lineage>
        <taxon>Bacteria</taxon>
        <taxon>Pseudomonadati</taxon>
        <taxon>Pseudomonadota</taxon>
        <taxon>Alphaproteobacteria</taxon>
        <taxon>Caulobacterales</taxon>
        <taxon>Caulobacteraceae</taxon>
        <taxon>Phenylobacterium</taxon>
    </lineage>
</organism>
<keyword evidence="2" id="KW-0378">Hydrolase</keyword>
<dbReference type="AlphaFoldDB" id="A0A975IV22"/>
<dbReference type="EMBL" id="CP073078">
    <property type="protein sequence ID" value="QUD88398.1"/>
    <property type="molecule type" value="Genomic_DNA"/>
</dbReference>
<protein>
    <submittedName>
        <fullName evidence="2">HNH endonuclease</fullName>
    </submittedName>
</protein>
<evidence type="ECO:0000313" key="3">
    <source>
        <dbReference type="Proteomes" id="UP000676409"/>
    </source>
</evidence>
<dbReference type="InterPro" id="IPR003615">
    <property type="entry name" value="HNH_nuc"/>
</dbReference>
<evidence type="ECO:0000313" key="2">
    <source>
        <dbReference type="EMBL" id="QUD88398.1"/>
    </source>
</evidence>
<dbReference type="GO" id="GO:0004519">
    <property type="term" value="F:endonuclease activity"/>
    <property type="evidence" value="ECO:0007669"/>
    <property type="project" value="UniProtKB-KW"/>
</dbReference>
<evidence type="ECO:0000256" key="1">
    <source>
        <dbReference type="SAM" id="SignalP"/>
    </source>
</evidence>
<keyword evidence="2" id="KW-0540">Nuclease</keyword>
<dbReference type="Proteomes" id="UP000676409">
    <property type="component" value="Chromosome"/>
</dbReference>
<feature type="signal peptide" evidence="1">
    <location>
        <begin position="1"/>
        <end position="24"/>
    </location>
</feature>
<feature type="chain" id="PRO_5037884399" evidence="1">
    <location>
        <begin position="25"/>
        <end position="133"/>
    </location>
</feature>
<keyword evidence="1" id="KW-0732">Signal</keyword>
<dbReference type="RefSeq" id="WP_211938449.1">
    <property type="nucleotide sequence ID" value="NZ_CP073078.1"/>
</dbReference>
<name>A0A975IV22_9CAUL</name>